<gene>
    <name evidence="1" type="ORF">CR513_49225</name>
</gene>
<dbReference type="EMBL" id="QJKJ01011336">
    <property type="protein sequence ID" value="RDX71434.1"/>
    <property type="molecule type" value="Genomic_DNA"/>
</dbReference>
<proteinExistence type="predicted"/>
<dbReference type="Proteomes" id="UP000257109">
    <property type="component" value="Unassembled WGS sequence"/>
</dbReference>
<accession>A0A371EZL9</accession>
<reference evidence="1" key="1">
    <citation type="submission" date="2018-05" db="EMBL/GenBank/DDBJ databases">
        <title>Draft genome of Mucuna pruriens seed.</title>
        <authorList>
            <person name="Nnadi N.E."/>
            <person name="Vos R."/>
            <person name="Hasami M.H."/>
            <person name="Devisetty U.K."/>
            <person name="Aguiy J.C."/>
        </authorList>
    </citation>
    <scope>NUCLEOTIDE SEQUENCE [LARGE SCALE GENOMIC DNA]</scope>
    <source>
        <strain evidence="1">JCA_2017</strain>
    </source>
</reference>
<organism evidence="1 2">
    <name type="scientific">Mucuna pruriens</name>
    <name type="common">Velvet bean</name>
    <name type="synonym">Dolichos pruriens</name>
    <dbReference type="NCBI Taxonomy" id="157652"/>
    <lineage>
        <taxon>Eukaryota</taxon>
        <taxon>Viridiplantae</taxon>
        <taxon>Streptophyta</taxon>
        <taxon>Embryophyta</taxon>
        <taxon>Tracheophyta</taxon>
        <taxon>Spermatophyta</taxon>
        <taxon>Magnoliopsida</taxon>
        <taxon>eudicotyledons</taxon>
        <taxon>Gunneridae</taxon>
        <taxon>Pentapetalae</taxon>
        <taxon>rosids</taxon>
        <taxon>fabids</taxon>
        <taxon>Fabales</taxon>
        <taxon>Fabaceae</taxon>
        <taxon>Papilionoideae</taxon>
        <taxon>50 kb inversion clade</taxon>
        <taxon>NPAAA clade</taxon>
        <taxon>indigoferoid/millettioid clade</taxon>
        <taxon>Phaseoleae</taxon>
        <taxon>Mucuna</taxon>
    </lineage>
</organism>
<comment type="caution">
    <text evidence="1">The sequence shown here is derived from an EMBL/GenBank/DDBJ whole genome shotgun (WGS) entry which is preliminary data.</text>
</comment>
<feature type="non-terminal residue" evidence="1">
    <location>
        <position position="1"/>
    </location>
</feature>
<dbReference type="AlphaFoldDB" id="A0A371EZL9"/>
<protein>
    <submittedName>
        <fullName evidence="1">Uncharacterized protein</fullName>
    </submittedName>
</protein>
<evidence type="ECO:0000313" key="1">
    <source>
        <dbReference type="EMBL" id="RDX71434.1"/>
    </source>
</evidence>
<keyword evidence="2" id="KW-1185">Reference proteome</keyword>
<evidence type="ECO:0000313" key="2">
    <source>
        <dbReference type="Proteomes" id="UP000257109"/>
    </source>
</evidence>
<sequence length="149" mass="16163">MVNEIGVVDNLRLENQLTGLTSLVRQLAVGQHQPSIATKVCGICTSMEHPTDMFPTLQETELDHLESVGAIGGISTGNSRIRVRNLIINMESSHFGQSRLSITDSTIPGATILTTATTKSATSRQLTIFRGLDEALSNKQPRVPTKHEL</sequence>
<name>A0A371EZL9_MUCPR</name>